<dbReference type="GO" id="GO:0019450">
    <property type="term" value="P:L-cysteine catabolic process to pyruvate"/>
    <property type="evidence" value="ECO:0007669"/>
    <property type="project" value="TreeGrafter"/>
</dbReference>
<evidence type="ECO:0000313" key="5">
    <source>
        <dbReference type="Proteomes" id="UP000247612"/>
    </source>
</evidence>
<dbReference type="Pfam" id="PF03313">
    <property type="entry name" value="SDH_alpha"/>
    <property type="match status" value="1"/>
</dbReference>
<dbReference type="GO" id="GO:0080146">
    <property type="term" value="F:L-cysteine desulfhydrase activity"/>
    <property type="evidence" value="ECO:0007669"/>
    <property type="project" value="TreeGrafter"/>
</dbReference>
<accession>A0A318KGJ8</accession>
<dbReference type="AlphaFoldDB" id="A0A318KGJ8"/>
<keyword evidence="2" id="KW-0472">Membrane</keyword>
<dbReference type="OrthoDB" id="41906at2"/>
<evidence type="ECO:0000313" key="4">
    <source>
        <dbReference type="EMBL" id="PXX77274.1"/>
    </source>
</evidence>
<dbReference type="InterPro" id="IPR021144">
    <property type="entry name" value="UPF0597"/>
</dbReference>
<dbReference type="RefSeq" id="WP_022939468.1">
    <property type="nucleotide sequence ID" value="NZ_CABKRQ010000010.1"/>
</dbReference>
<dbReference type="HAMAP" id="MF_01845">
    <property type="entry name" value="UPF0597"/>
    <property type="match status" value="1"/>
</dbReference>
<feature type="transmembrane region" description="Helical" evidence="2">
    <location>
        <begin position="309"/>
        <end position="330"/>
    </location>
</feature>
<protein>
    <recommendedName>
        <fullName evidence="1">UPF0597 protein DES51_11116</fullName>
    </recommendedName>
</protein>
<evidence type="ECO:0000256" key="2">
    <source>
        <dbReference type="SAM" id="Phobius"/>
    </source>
</evidence>
<keyword evidence="2" id="KW-0812">Transmembrane</keyword>
<dbReference type="InterPro" id="IPR005130">
    <property type="entry name" value="Ser_deHydtase-like_asu"/>
</dbReference>
<name>A0A318KGJ8_9FIRM</name>
<comment type="caution">
    <text evidence="4">The sequence shown here is derived from an EMBL/GenBank/DDBJ whole genome shotgun (WGS) entry which is preliminary data.</text>
</comment>
<comment type="similarity">
    <text evidence="1">Belongs to the UPF0597 family.</text>
</comment>
<dbReference type="EMBL" id="QJKH01000011">
    <property type="protein sequence ID" value="PXX77274.1"/>
    <property type="molecule type" value="Genomic_DNA"/>
</dbReference>
<evidence type="ECO:0000256" key="1">
    <source>
        <dbReference type="HAMAP-Rule" id="MF_01845"/>
    </source>
</evidence>
<dbReference type="STRING" id="1034346.GCA_000313565_03187"/>
<gene>
    <name evidence="4" type="ORF">DES51_11116</name>
</gene>
<dbReference type="PANTHER" id="PTHR30501">
    <property type="entry name" value="UPF0597 PROTEIN YHAM"/>
    <property type="match status" value="1"/>
</dbReference>
<dbReference type="Proteomes" id="UP000247612">
    <property type="component" value="Unassembled WGS sequence"/>
</dbReference>
<proteinExistence type="inferred from homology"/>
<organism evidence="4 5">
    <name type="scientific">Dielma fastidiosa</name>
    <dbReference type="NCBI Taxonomy" id="1034346"/>
    <lineage>
        <taxon>Bacteria</taxon>
        <taxon>Bacillati</taxon>
        <taxon>Bacillota</taxon>
        <taxon>Erysipelotrichia</taxon>
        <taxon>Erysipelotrichales</taxon>
        <taxon>Erysipelotrichaceae</taxon>
        <taxon>Dielma</taxon>
    </lineage>
</organism>
<dbReference type="PANTHER" id="PTHR30501:SF2">
    <property type="entry name" value="UPF0597 PROTEIN YHAM"/>
    <property type="match status" value="1"/>
</dbReference>
<feature type="domain" description="Serine dehydratase-like alpha subunit" evidence="3">
    <location>
        <begin position="158"/>
        <end position="418"/>
    </location>
</feature>
<reference evidence="4 5" key="1">
    <citation type="submission" date="2018-05" db="EMBL/GenBank/DDBJ databases">
        <title>Genomic Encyclopedia of Type Strains, Phase IV (KMG-IV): sequencing the most valuable type-strain genomes for metagenomic binning, comparative biology and taxonomic classification.</title>
        <authorList>
            <person name="Goeker M."/>
        </authorList>
    </citation>
    <scope>NUCLEOTIDE SEQUENCE [LARGE SCALE GENOMIC DNA]</scope>
    <source>
        <strain evidence="4 5">JC118</strain>
    </source>
</reference>
<dbReference type="PIRSF" id="PIRSF006054">
    <property type="entry name" value="UCP006054"/>
    <property type="match status" value="1"/>
</dbReference>
<keyword evidence="5" id="KW-1185">Reference proteome</keyword>
<evidence type="ECO:0000259" key="3">
    <source>
        <dbReference type="Pfam" id="PF03313"/>
    </source>
</evidence>
<keyword evidence="2" id="KW-1133">Transmembrane helix</keyword>
<sequence>MDKKDRCYQAYLNILKKELVPAMGCTEPIAIAYAAAIARDVLADEVKKVTVQASGNIIKNVKSVVVPNTGGRKGIAAAAAAGIVAGDAKASLEVIANVSEEQLCQIDAFLKRVPIDIEHVDSDSSLDISIIAASDLHTARVRIVREHCNVVLRERDGQCLYQGDDAVMSSQEDCYDVLSMRGIYDFAVHADIEDVKAVLDRQISCNIAIAQEGLRQSYGASISSILLSTYGNNLQTRAKAMAAAGSDARMSGCELPVIILSGSGNQGMTASIPVIVYAQELNISRENLYRALLISNLMTVHQKLRIGRLSAYCGVVAAGAGAGAGIAYLLGCTYEQICAVFTNALAIPSGMICDGAKPSCAAKIATAVDAGIMGAQMVIRGKSFHSGEGIVCQNVEATIANVGRLASRGMKDTDEEIIQMMIEN</sequence>